<dbReference type="Proteomes" id="UP000215914">
    <property type="component" value="Unassembled WGS sequence"/>
</dbReference>
<evidence type="ECO:0000256" key="1">
    <source>
        <dbReference type="SAM" id="MobiDB-lite"/>
    </source>
</evidence>
<name>A0A9K3EE32_HELAN</name>
<reference evidence="2" key="1">
    <citation type="journal article" date="2017" name="Nature">
        <title>The sunflower genome provides insights into oil metabolism, flowering and Asterid evolution.</title>
        <authorList>
            <person name="Badouin H."/>
            <person name="Gouzy J."/>
            <person name="Grassa C.J."/>
            <person name="Murat F."/>
            <person name="Staton S.E."/>
            <person name="Cottret L."/>
            <person name="Lelandais-Briere C."/>
            <person name="Owens G.L."/>
            <person name="Carrere S."/>
            <person name="Mayjonade B."/>
            <person name="Legrand L."/>
            <person name="Gill N."/>
            <person name="Kane N.C."/>
            <person name="Bowers J.E."/>
            <person name="Hubner S."/>
            <person name="Bellec A."/>
            <person name="Berard A."/>
            <person name="Berges H."/>
            <person name="Blanchet N."/>
            <person name="Boniface M.C."/>
            <person name="Brunel D."/>
            <person name="Catrice O."/>
            <person name="Chaidir N."/>
            <person name="Claudel C."/>
            <person name="Donnadieu C."/>
            <person name="Faraut T."/>
            <person name="Fievet G."/>
            <person name="Helmstetter N."/>
            <person name="King M."/>
            <person name="Knapp S.J."/>
            <person name="Lai Z."/>
            <person name="Le Paslier M.C."/>
            <person name="Lippi Y."/>
            <person name="Lorenzon L."/>
            <person name="Mandel J.R."/>
            <person name="Marage G."/>
            <person name="Marchand G."/>
            <person name="Marquand E."/>
            <person name="Bret-Mestries E."/>
            <person name="Morien E."/>
            <person name="Nambeesan S."/>
            <person name="Nguyen T."/>
            <person name="Pegot-Espagnet P."/>
            <person name="Pouilly N."/>
            <person name="Raftis F."/>
            <person name="Sallet E."/>
            <person name="Schiex T."/>
            <person name="Thomas J."/>
            <person name="Vandecasteele C."/>
            <person name="Vares D."/>
            <person name="Vear F."/>
            <person name="Vautrin S."/>
            <person name="Crespi M."/>
            <person name="Mangin B."/>
            <person name="Burke J.M."/>
            <person name="Salse J."/>
            <person name="Munos S."/>
            <person name="Vincourt P."/>
            <person name="Rieseberg L.H."/>
            <person name="Langlade N.B."/>
        </authorList>
    </citation>
    <scope>NUCLEOTIDE SEQUENCE</scope>
    <source>
        <tissue evidence="2">Leaves</tissue>
    </source>
</reference>
<gene>
    <name evidence="2" type="ORF">HanXRQr2_Chr13g0568901</name>
</gene>
<feature type="compositionally biased region" description="Low complexity" evidence="1">
    <location>
        <begin position="132"/>
        <end position="147"/>
    </location>
</feature>
<feature type="compositionally biased region" description="Polar residues" evidence="1">
    <location>
        <begin position="96"/>
        <end position="107"/>
    </location>
</feature>
<dbReference type="EMBL" id="MNCJ02000328">
    <property type="protein sequence ID" value="KAF5771781.1"/>
    <property type="molecule type" value="Genomic_DNA"/>
</dbReference>
<evidence type="ECO:0000313" key="3">
    <source>
        <dbReference type="Proteomes" id="UP000215914"/>
    </source>
</evidence>
<evidence type="ECO:0000313" key="2">
    <source>
        <dbReference type="EMBL" id="KAF5771781.1"/>
    </source>
</evidence>
<feature type="compositionally biased region" description="Low complexity" evidence="1">
    <location>
        <begin position="111"/>
        <end position="122"/>
    </location>
</feature>
<dbReference type="AlphaFoldDB" id="A0A9K3EE32"/>
<feature type="compositionally biased region" description="Polar residues" evidence="1">
    <location>
        <begin position="1"/>
        <end position="20"/>
    </location>
</feature>
<protein>
    <submittedName>
        <fullName evidence="2">Uncharacterized protein</fullName>
    </submittedName>
</protein>
<organism evidence="2 3">
    <name type="scientific">Helianthus annuus</name>
    <name type="common">Common sunflower</name>
    <dbReference type="NCBI Taxonomy" id="4232"/>
    <lineage>
        <taxon>Eukaryota</taxon>
        <taxon>Viridiplantae</taxon>
        <taxon>Streptophyta</taxon>
        <taxon>Embryophyta</taxon>
        <taxon>Tracheophyta</taxon>
        <taxon>Spermatophyta</taxon>
        <taxon>Magnoliopsida</taxon>
        <taxon>eudicotyledons</taxon>
        <taxon>Gunneridae</taxon>
        <taxon>Pentapetalae</taxon>
        <taxon>asterids</taxon>
        <taxon>campanulids</taxon>
        <taxon>Asterales</taxon>
        <taxon>Asteraceae</taxon>
        <taxon>Asteroideae</taxon>
        <taxon>Heliantheae alliance</taxon>
        <taxon>Heliantheae</taxon>
        <taxon>Helianthus</taxon>
    </lineage>
</organism>
<sequence length="179" mass="19009">MASQGRNTSSSMPPITSSQGIPPLPPVPSGSQKNAENAAKKTTPVFTKATSMKDYMQQQDKTNDRILHEIDEIKKLKRLMEDHSPLVPRSLDFGTPATTAQHSTASGDQYHGGSSSIHFGSSAMTQAQGPYFQPSGSSLQPQGSSFQHQGLGGYMGTLSAQRSYPQHPGSSSQVQGSSS</sequence>
<feature type="compositionally biased region" description="Low complexity" evidence="1">
    <location>
        <begin position="169"/>
        <end position="179"/>
    </location>
</feature>
<feature type="region of interest" description="Disordered" evidence="1">
    <location>
        <begin position="1"/>
        <end position="52"/>
    </location>
</feature>
<proteinExistence type="predicted"/>
<keyword evidence="3" id="KW-1185">Reference proteome</keyword>
<comment type="caution">
    <text evidence="2">The sequence shown here is derived from an EMBL/GenBank/DDBJ whole genome shotgun (WGS) entry which is preliminary data.</text>
</comment>
<reference evidence="2" key="2">
    <citation type="submission" date="2020-06" db="EMBL/GenBank/DDBJ databases">
        <title>Helianthus annuus Genome sequencing and assembly Release 2.</title>
        <authorList>
            <person name="Gouzy J."/>
            <person name="Langlade N."/>
            <person name="Munos S."/>
        </authorList>
    </citation>
    <scope>NUCLEOTIDE SEQUENCE</scope>
    <source>
        <tissue evidence="2">Leaves</tissue>
    </source>
</reference>
<feature type="region of interest" description="Disordered" evidence="1">
    <location>
        <begin position="87"/>
        <end position="179"/>
    </location>
</feature>
<dbReference type="Gramene" id="mRNA:HanXRQr2_Chr13g0568901">
    <property type="protein sequence ID" value="mRNA:HanXRQr2_Chr13g0568901"/>
    <property type="gene ID" value="HanXRQr2_Chr13g0568901"/>
</dbReference>
<accession>A0A9K3EE32</accession>